<evidence type="ECO:0000259" key="8">
    <source>
        <dbReference type="PROSITE" id="PS50048"/>
    </source>
</evidence>
<dbReference type="CDD" id="cd12148">
    <property type="entry name" value="fungal_TF_MHR"/>
    <property type="match status" value="1"/>
</dbReference>
<dbReference type="VEuPathDB" id="FungiDB:ASPZODRAFT_138786"/>
<dbReference type="AlphaFoldDB" id="A0A1L9SX34"/>
<dbReference type="PROSITE" id="PS50048">
    <property type="entry name" value="ZN2_CY6_FUNGAL_2"/>
    <property type="match status" value="1"/>
</dbReference>
<feature type="region of interest" description="Disordered" evidence="7">
    <location>
        <begin position="174"/>
        <end position="194"/>
    </location>
</feature>
<dbReference type="SUPFAM" id="SSF57701">
    <property type="entry name" value="Zn2/Cys6 DNA-binding domain"/>
    <property type="match status" value="1"/>
</dbReference>
<dbReference type="Gene3D" id="4.10.240.10">
    <property type="entry name" value="Zn(2)-C6 fungal-type DNA-binding domain"/>
    <property type="match status" value="1"/>
</dbReference>
<dbReference type="STRING" id="1073090.A0A1L9SX34"/>
<evidence type="ECO:0000256" key="7">
    <source>
        <dbReference type="SAM" id="MobiDB-lite"/>
    </source>
</evidence>
<dbReference type="GeneID" id="34610956"/>
<dbReference type="InterPro" id="IPR007219">
    <property type="entry name" value="XnlR_reg_dom"/>
</dbReference>
<keyword evidence="10" id="KW-1185">Reference proteome</keyword>
<feature type="region of interest" description="Disordered" evidence="7">
    <location>
        <begin position="94"/>
        <end position="113"/>
    </location>
</feature>
<evidence type="ECO:0000256" key="1">
    <source>
        <dbReference type="ARBA" id="ARBA00004123"/>
    </source>
</evidence>
<dbReference type="Proteomes" id="UP000184188">
    <property type="component" value="Unassembled WGS sequence"/>
</dbReference>
<feature type="domain" description="Zn(2)-C6 fungal-type" evidence="8">
    <location>
        <begin position="29"/>
        <end position="58"/>
    </location>
</feature>
<dbReference type="GO" id="GO:0003677">
    <property type="term" value="F:DNA binding"/>
    <property type="evidence" value="ECO:0007669"/>
    <property type="project" value="UniProtKB-KW"/>
</dbReference>
<dbReference type="Pfam" id="PF00172">
    <property type="entry name" value="Zn_clus"/>
    <property type="match status" value="1"/>
</dbReference>
<reference evidence="10" key="1">
    <citation type="journal article" date="2017" name="Genome Biol.">
        <title>Comparative genomics reveals high biological diversity and specific adaptations in the industrially and medically important fungal genus Aspergillus.</title>
        <authorList>
            <person name="de Vries R.P."/>
            <person name="Riley R."/>
            <person name="Wiebenga A."/>
            <person name="Aguilar-Osorio G."/>
            <person name="Amillis S."/>
            <person name="Uchima C.A."/>
            <person name="Anderluh G."/>
            <person name="Asadollahi M."/>
            <person name="Askin M."/>
            <person name="Barry K."/>
            <person name="Battaglia E."/>
            <person name="Bayram O."/>
            <person name="Benocci T."/>
            <person name="Braus-Stromeyer S.A."/>
            <person name="Caldana C."/>
            <person name="Canovas D."/>
            <person name="Cerqueira G.C."/>
            <person name="Chen F."/>
            <person name="Chen W."/>
            <person name="Choi C."/>
            <person name="Clum A."/>
            <person name="Dos Santos R.A."/>
            <person name="Damasio A.R."/>
            <person name="Diallinas G."/>
            <person name="Emri T."/>
            <person name="Fekete E."/>
            <person name="Flipphi M."/>
            <person name="Freyberg S."/>
            <person name="Gallo A."/>
            <person name="Gournas C."/>
            <person name="Habgood R."/>
            <person name="Hainaut M."/>
            <person name="Harispe M.L."/>
            <person name="Henrissat B."/>
            <person name="Hilden K.S."/>
            <person name="Hope R."/>
            <person name="Hossain A."/>
            <person name="Karabika E."/>
            <person name="Karaffa L."/>
            <person name="Karanyi Z."/>
            <person name="Krasevec N."/>
            <person name="Kuo A."/>
            <person name="Kusch H."/>
            <person name="LaButti K."/>
            <person name="Lagendijk E.L."/>
            <person name="Lapidus A."/>
            <person name="Levasseur A."/>
            <person name="Lindquist E."/>
            <person name="Lipzen A."/>
            <person name="Logrieco A.F."/>
            <person name="MacCabe A."/>
            <person name="Maekelae M.R."/>
            <person name="Malavazi I."/>
            <person name="Melin P."/>
            <person name="Meyer V."/>
            <person name="Mielnichuk N."/>
            <person name="Miskei M."/>
            <person name="Molnar A.P."/>
            <person name="Mule G."/>
            <person name="Ngan C.Y."/>
            <person name="Orejas M."/>
            <person name="Orosz E."/>
            <person name="Ouedraogo J.P."/>
            <person name="Overkamp K.M."/>
            <person name="Park H.-S."/>
            <person name="Perrone G."/>
            <person name="Piumi F."/>
            <person name="Punt P.J."/>
            <person name="Ram A.F."/>
            <person name="Ramon A."/>
            <person name="Rauscher S."/>
            <person name="Record E."/>
            <person name="Riano-Pachon D.M."/>
            <person name="Robert V."/>
            <person name="Roehrig J."/>
            <person name="Ruller R."/>
            <person name="Salamov A."/>
            <person name="Salih N.S."/>
            <person name="Samson R.A."/>
            <person name="Sandor E."/>
            <person name="Sanguinetti M."/>
            <person name="Schuetze T."/>
            <person name="Sepcic K."/>
            <person name="Shelest E."/>
            <person name="Sherlock G."/>
            <person name="Sophianopoulou V."/>
            <person name="Squina F.M."/>
            <person name="Sun H."/>
            <person name="Susca A."/>
            <person name="Todd R.B."/>
            <person name="Tsang A."/>
            <person name="Unkles S.E."/>
            <person name="van de Wiele N."/>
            <person name="van Rossen-Uffink D."/>
            <person name="Oliveira J.V."/>
            <person name="Vesth T.C."/>
            <person name="Visser J."/>
            <person name="Yu J.-H."/>
            <person name="Zhou M."/>
            <person name="Andersen M.R."/>
            <person name="Archer D.B."/>
            <person name="Baker S.E."/>
            <person name="Benoit I."/>
            <person name="Brakhage A.A."/>
            <person name="Braus G.H."/>
            <person name="Fischer R."/>
            <person name="Frisvad J.C."/>
            <person name="Goldman G.H."/>
            <person name="Houbraken J."/>
            <person name="Oakley B."/>
            <person name="Pocsi I."/>
            <person name="Scazzocchio C."/>
            <person name="Seiboth B."/>
            <person name="vanKuyk P.A."/>
            <person name="Wortman J."/>
            <person name="Dyer P.S."/>
            <person name="Grigoriev I.V."/>
        </authorList>
    </citation>
    <scope>NUCLEOTIDE SEQUENCE [LARGE SCALE GENOMIC DNA]</scope>
    <source>
        <strain evidence="10">CBS 506.65</strain>
    </source>
</reference>
<dbReference type="InterPro" id="IPR001138">
    <property type="entry name" value="Zn2Cys6_DnaBD"/>
</dbReference>
<dbReference type="CDD" id="cd00067">
    <property type="entry name" value="GAL4"/>
    <property type="match status" value="1"/>
</dbReference>
<keyword evidence="2" id="KW-0479">Metal-binding</keyword>
<evidence type="ECO:0000313" key="10">
    <source>
        <dbReference type="Proteomes" id="UP000184188"/>
    </source>
</evidence>
<dbReference type="GO" id="GO:0006351">
    <property type="term" value="P:DNA-templated transcription"/>
    <property type="evidence" value="ECO:0007669"/>
    <property type="project" value="InterPro"/>
</dbReference>
<dbReference type="Pfam" id="PF04082">
    <property type="entry name" value="Fungal_trans"/>
    <property type="match status" value="1"/>
</dbReference>
<dbReference type="OrthoDB" id="2269373at2759"/>
<keyword evidence="4" id="KW-0238">DNA-binding</keyword>
<feature type="region of interest" description="Disordered" evidence="7">
    <location>
        <begin position="118"/>
        <end position="139"/>
    </location>
</feature>
<dbReference type="SMART" id="SM00066">
    <property type="entry name" value="GAL4"/>
    <property type="match status" value="1"/>
</dbReference>
<dbReference type="GO" id="GO:0005634">
    <property type="term" value="C:nucleus"/>
    <property type="evidence" value="ECO:0007669"/>
    <property type="project" value="UniProtKB-SubCell"/>
</dbReference>
<dbReference type="EMBL" id="KV878336">
    <property type="protein sequence ID" value="OJJ51716.1"/>
    <property type="molecule type" value="Genomic_DNA"/>
</dbReference>
<dbReference type="InterPro" id="IPR036864">
    <property type="entry name" value="Zn2-C6_fun-type_DNA-bd_sf"/>
</dbReference>
<evidence type="ECO:0000256" key="6">
    <source>
        <dbReference type="ARBA" id="ARBA00023242"/>
    </source>
</evidence>
<protein>
    <recommendedName>
        <fullName evidence="8">Zn(2)-C6 fungal-type domain-containing protein</fullName>
    </recommendedName>
</protein>
<dbReference type="RefSeq" id="XP_022586226.1">
    <property type="nucleotide sequence ID" value="XM_022724491.1"/>
</dbReference>
<dbReference type="GO" id="GO:0008270">
    <property type="term" value="F:zinc ion binding"/>
    <property type="evidence" value="ECO:0007669"/>
    <property type="project" value="InterPro"/>
</dbReference>
<dbReference type="GO" id="GO:0000981">
    <property type="term" value="F:DNA-binding transcription factor activity, RNA polymerase II-specific"/>
    <property type="evidence" value="ECO:0007669"/>
    <property type="project" value="InterPro"/>
</dbReference>
<feature type="compositionally biased region" description="Basic and acidic residues" evidence="7">
    <location>
        <begin position="124"/>
        <end position="134"/>
    </location>
</feature>
<gene>
    <name evidence="9" type="ORF">ASPZODRAFT_138786</name>
</gene>
<evidence type="ECO:0000256" key="5">
    <source>
        <dbReference type="ARBA" id="ARBA00023163"/>
    </source>
</evidence>
<keyword evidence="3" id="KW-0805">Transcription regulation</keyword>
<evidence type="ECO:0000256" key="4">
    <source>
        <dbReference type="ARBA" id="ARBA00023125"/>
    </source>
</evidence>
<accession>A0A1L9SX34</accession>
<keyword evidence="5" id="KW-0804">Transcription</keyword>
<proteinExistence type="predicted"/>
<evidence type="ECO:0000256" key="2">
    <source>
        <dbReference type="ARBA" id="ARBA00022723"/>
    </source>
</evidence>
<evidence type="ECO:0000256" key="3">
    <source>
        <dbReference type="ARBA" id="ARBA00023015"/>
    </source>
</evidence>
<dbReference type="PANTHER" id="PTHR31001">
    <property type="entry name" value="UNCHARACTERIZED TRANSCRIPTIONAL REGULATORY PROTEIN"/>
    <property type="match status" value="1"/>
</dbReference>
<comment type="subcellular location">
    <subcellularLocation>
        <location evidence="1">Nucleus</location>
    </subcellularLocation>
</comment>
<evidence type="ECO:0000313" key="9">
    <source>
        <dbReference type="EMBL" id="OJJ51716.1"/>
    </source>
</evidence>
<dbReference type="InterPro" id="IPR050613">
    <property type="entry name" value="Sec_Metabolite_Reg"/>
</dbReference>
<organism evidence="9 10">
    <name type="scientific">Penicilliopsis zonata CBS 506.65</name>
    <dbReference type="NCBI Taxonomy" id="1073090"/>
    <lineage>
        <taxon>Eukaryota</taxon>
        <taxon>Fungi</taxon>
        <taxon>Dikarya</taxon>
        <taxon>Ascomycota</taxon>
        <taxon>Pezizomycotina</taxon>
        <taxon>Eurotiomycetes</taxon>
        <taxon>Eurotiomycetidae</taxon>
        <taxon>Eurotiales</taxon>
        <taxon>Aspergillaceae</taxon>
        <taxon>Penicilliopsis</taxon>
    </lineage>
</organism>
<name>A0A1L9SX34_9EURO</name>
<dbReference type="PANTHER" id="PTHR31001:SF85">
    <property type="entry name" value="ZN(II)2CYS6 TRANSCRIPTION FACTOR (EUROFUNG)"/>
    <property type="match status" value="1"/>
</dbReference>
<keyword evidence="6" id="KW-0539">Nucleus</keyword>
<sequence>MSETLAPGVPTTGVAITPALYSRPAHSHSCTICQRRKVKCDRQEPCSNCARAGSECIYRAPRPPRRRRRKVTAEEILGSRLRRYEEILKQNGIDPSVYSRSDAPASGGSDLSIRTAETLAADDSQERLTTRTDDQSSTGRLIAKDGKSVYLDNHLWASVSNELQDEKDVLQELSDAESDEFGQSDSEVGPDASSLLFDPPSRRSLILLHPNPVHVFRFWQTFLENVHPLTKIVHAPSIQQHILEAAGDPSKIGRDLEALMFSIYCISLISLQDDEVRQSFGEPRSTLLARYRRGAELALQNAGILRTSNLMVLQAFMLYLLSMRSLIDPHTVWSLTGIAVRISQRIGLHKDGSNIGLSVFETELRRRMWHQMLIIDATAARQSGSGHVMFIPAANTKAPLNVNDSDLDPHMTEPPREHSGLTEMVFCLTRIQFGEWLRQQPQGSGFDGHWSFLASPNISLAQKDEAIDKLEAMLEEKIVNHCDPAIPLHFISTVLARSVVSIMRLNAHHPRRYQGTGNMIAPEERDKIFLVCLQVAEYAILVHTTPSTKRYSWHADNHTPWDALLFILSELRHRFQGKEVEKAWSLIDANCVRQYQQMIGPWAKHPLHIAVRRLILHTWKAHIDECAKINIAPVPRPQIIPILLEQQTRTSQTGSAAAYTLNVPLAPVYPAAAAPVLDDPVLVEGQGIQYSPGAMADLDHLDLSLIDGVSDFRDSPMDWDQWDNLVQQFHQYTNESFEY</sequence>